<evidence type="ECO:0000256" key="8">
    <source>
        <dbReference type="HAMAP-Rule" id="MF_01416"/>
    </source>
</evidence>
<proteinExistence type="inferred from homology"/>
<reference evidence="9" key="1">
    <citation type="journal article" date="2017" name="J. Phycol.">
        <title>Analysis of chloroplast genomes and a supermatrix inform reclassification of the Rhodomelaceae (Rhodophyta).</title>
        <authorList>
            <person name="Diaz-Tapia P."/>
            <person name="Maggs C.A."/>
            <person name="West J.A."/>
            <person name="Verbruggen H."/>
        </authorList>
    </citation>
    <scope>NUCLEOTIDE SEQUENCE</scope>
    <source>
        <strain evidence="9">JH1432</strain>
    </source>
</reference>
<accession>A0A1Z1M3I9</accession>
<evidence type="ECO:0000256" key="6">
    <source>
        <dbReference type="ARBA" id="ARBA00023136"/>
    </source>
</evidence>
<keyword evidence="7 8" id="KW-0066">ATP synthesis</keyword>
<evidence type="ECO:0000256" key="4">
    <source>
        <dbReference type="ARBA" id="ARBA00022781"/>
    </source>
</evidence>
<keyword evidence="6 8" id="KW-0472">Membrane</keyword>
<evidence type="ECO:0000256" key="5">
    <source>
        <dbReference type="ARBA" id="ARBA00023065"/>
    </source>
</evidence>
<evidence type="ECO:0000256" key="1">
    <source>
        <dbReference type="ARBA" id="ARBA00004370"/>
    </source>
</evidence>
<keyword evidence="9" id="KW-0934">Plastid</keyword>
<dbReference type="SUPFAM" id="SSF47928">
    <property type="entry name" value="N-terminal domain of the delta subunit of the F1F0-ATP synthase"/>
    <property type="match status" value="1"/>
</dbReference>
<gene>
    <name evidence="8 9" type="primary">atpD</name>
</gene>
<dbReference type="GO" id="GO:0009535">
    <property type="term" value="C:chloroplast thylakoid membrane"/>
    <property type="evidence" value="ECO:0007669"/>
    <property type="project" value="UniProtKB-SubCell"/>
</dbReference>
<comment type="function">
    <text evidence="8">This protein is part of the stalk that links CF(0) to CF(1). It either transmits conformational changes from CF(0) to CF(1) or is implicated in proton conduction.</text>
</comment>
<organism evidence="9">
    <name type="scientific">Polysiphonia sp</name>
    <dbReference type="NCBI Taxonomy" id="1967842"/>
    <lineage>
        <taxon>Eukaryota</taxon>
        <taxon>Rhodophyta</taxon>
        <taxon>Florideophyceae</taxon>
        <taxon>Rhodymeniophycidae</taxon>
        <taxon>Ceramiales</taxon>
        <taxon>Rhodomelaceae</taxon>
        <taxon>Polysiphonioideae</taxon>
        <taxon>Polysiphonia</taxon>
    </lineage>
</organism>
<evidence type="ECO:0000313" key="9">
    <source>
        <dbReference type="EMBL" id="ARW60596.1"/>
    </source>
</evidence>
<dbReference type="HAMAP" id="MF_01416">
    <property type="entry name" value="ATP_synth_delta_bact"/>
    <property type="match status" value="1"/>
</dbReference>
<comment type="subunit">
    <text evidence="8">F-type ATPases have 2 components, F(1) - the catalytic core - and F(0) - the membrane proton channel. F(1) has five subunits: alpha(3), beta(3), gamma(1), delta(1), epsilon(1). CF(0) has four main subunits: a(1), b(1), b'(1) and c(10-14). The alpha and beta chains form an alternating ring which encloses part of the gamma chain. F(1) is attached to F(0) by a central stalk formed by the gamma and epsilon chains, while a peripheral stalk is formed by the delta, b and b' chains.</text>
</comment>
<dbReference type="Pfam" id="PF00213">
    <property type="entry name" value="OSCP"/>
    <property type="match status" value="1"/>
</dbReference>
<geneLocation type="chloroplast" evidence="9"/>
<sequence length="184" mass="20770">MSNQSLKEKVAVPYAEALVDHAKSVDLLDQATRDLSSISTVLSESKDLQLFLLNPLVSNLVKKEILQQLFKNQVNDFIMNFLFILVDRRRISILSSIIEKYLEIIFFLESTVVAELYSAIDLSEIQQESLVQKIKLITNSNKVKLVMIRDSDLIGGFIIKIGSKIIDVSLAGKLKKILLYLNAN</sequence>
<dbReference type="PANTHER" id="PTHR11910">
    <property type="entry name" value="ATP SYNTHASE DELTA CHAIN"/>
    <property type="match status" value="1"/>
</dbReference>
<dbReference type="InterPro" id="IPR000711">
    <property type="entry name" value="ATPase_OSCP/dsu"/>
</dbReference>
<dbReference type="PRINTS" id="PR00125">
    <property type="entry name" value="ATPASEDELTA"/>
</dbReference>
<evidence type="ECO:0000256" key="3">
    <source>
        <dbReference type="ARBA" id="ARBA00022448"/>
    </source>
</evidence>
<keyword evidence="9" id="KW-0150">Chloroplast</keyword>
<evidence type="ECO:0000256" key="7">
    <source>
        <dbReference type="ARBA" id="ARBA00023310"/>
    </source>
</evidence>
<keyword evidence="8" id="KW-0139">CF(1)</keyword>
<dbReference type="InterPro" id="IPR026015">
    <property type="entry name" value="ATP_synth_OSCP/delta_N_sf"/>
</dbReference>
<comment type="similarity">
    <text evidence="2 8">Belongs to the ATPase delta chain family.</text>
</comment>
<keyword evidence="4 8" id="KW-0375">Hydrogen ion transport</keyword>
<keyword evidence="5 8" id="KW-0406">Ion transport</keyword>
<dbReference type="GO" id="GO:0046933">
    <property type="term" value="F:proton-transporting ATP synthase activity, rotational mechanism"/>
    <property type="evidence" value="ECO:0007669"/>
    <property type="project" value="UniProtKB-UniRule"/>
</dbReference>
<dbReference type="GO" id="GO:0045259">
    <property type="term" value="C:proton-transporting ATP synthase complex"/>
    <property type="evidence" value="ECO:0007669"/>
    <property type="project" value="UniProtKB-KW"/>
</dbReference>
<name>A0A1Z1M3I9_9FLOR</name>
<evidence type="ECO:0000256" key="2">
    <source>
        <dbReference type="ARBA" id="ARBA00007046"/>
    </source>
</evidence>
<dbReference type="EMBL" id="MF101414">
    <property type="protein sequence ID" value="ARW60596.1"/>
    <property type="molecule type" value="Genomic_DNA"/>
</dbReference>
<dbReference type="AlphaFoldDB" id="A0A1Z1M3I9"/>
<dbReference type="Gene3D" id="1.10.520.20">
    <property type="entry name" value="N-terminal domain of the delta subunit of the F1F0-ATP synthase"/>
    <property type="match status" value="1"/>
</dbReference>
<dbReference type="NCBIfam" id="TIGR01145">
    <property type="entry name" value="ATP_synt_delta"/>
    <property type="match status" value="1"/>
</dbReference>
<comment type="function">
    <text evidence="8">F(1)F(0) ATP synthase produces ATP from ADP in the presence of a proton or sodium gradient. F-type ATPases consist of two structural domains, F(1) containing the extramembraneous catalytic core and F(0) containing the membrane proton channel, linked together by a central stalk and a peripheral stalk. During catalysis, ATP synthesis in the catalytic domain of F(1) is coupled via a rotary mechanism of the central stalk subunits to proton translocation.</text>
</comment>
<comment type="subcellular location">
    <subcellularLocation>
        <location evidence="1">Membrane</location>
    </subcellularLocation>
    <subcellularLocation>
        <location evidence="8">Plastid</location>
        <location evidence="8">Chloroplast thylakoid membrane</location>
        <topology evidence="8">Peripheral membrane protein</topology>
    </subcellularLocation>
</comment>
<keyword evidence="8" id="KW-0793">Thylakoid</keyword>
<protein>
    <recommendedName>
        <fullName evidence="8">ATP synthase subunit delta, chloroplastic</fullName>
    </recommendedName>
    <alternativeName>
        <fullName evidence="8">ATP synthase F(1) sector subunit delta</fullName>
    </alternativeName>
    <alternativeName>
        <fullName evidence="8">F-type ATPase subunit delta</fullName>
    </alternativeName>
</protein>
<keyword evidence="3 8" id="KW-0813">Transport</keyword>